<evidence type="ECO:0000256" key="2">
    <source>
        <dbReference type="SAM" id="SignalP"/>
    </source>
</evidence>
<evidence type="ECO:0000256" key="1">
    <source>
        <dbReference type="SAM" id="MobiDB-lite"/>
    </source>
</evidence>
<name>B4D3N0_9BACT</name>
<dbReference type="InterPro" id="IPR000421">
    <property type="entry name" value="FA58C"/>
</dbReference>
<dbReference type="PROSITE" id="PS50022">
    <property type="entry name" value="FA58C_3"/>
    <property type="match status" value="2"/>
</dbReference>
<feature type="region of interest" description="Disordered" evidence="1">
    <location>
        <begin position="447"/>
        <end position="476"/>
    </location>
</feature>
<feature type="signal peptide" evidence="2">
    <location>
        <begin position="1"/>
        <end position="24"/>
    </location>
</feature>
<accession>B4D3N0</accession>
<feature type="domain" description="F5/8 type C" evidence="3">
    <location>
        <begin position="238"/>
        <end position="359"/>
    </location>
</feature>
<dbReference type="InParanoid" id="B4D3N0"/>
<dbReference type="Pfam" id="PF00754">
    <property type="entry name" value="F5_F8_type_C"/>
    <property type="match status" value="1"/>
</dbReference>
<dbReference type="STRING" id="497964.CfE428DRAFT_3518"/>
<feature type="compositionally biased region" description="Basic residues" evidence="1">
    <location>
        <begin position="407"/>
        <end position="422"/>
    </location>
</feature>
<evidence type="ECO:0000313" key="5">
    <source>
        <dbReference type="Proteomes" id="UP000005824"/>
    </source>
</evidence>
<organism evidence="4 5">
    <name type="scientific">Chthoniobacter flavus Ellin428</name>
    <dbReference type="NCBI Taxonomy" id="497964"/>
    <lineage>
        <taxon>Bacteria</taxon>
        <taxon>Pseudomonadati</taxon>
        <taxon>Verrucomicrobiota</taxon>
        <taxon>Spartobacteria</taxon>
        <taxon>Chthoniobacterales</taxon>
        <taxon>Chthoniobacteraceae</taxon>
        <taxon>Chthoniobacter</taxon>
    </lineage>
</organism>
<sequence precursor="true">MFPRCWLFLCALVAQWLAASATLAEESRWFEPAARLLSQDYRQLAEREAQLRAELVTLPKAPVSQQSEHLGWHSLFARSANATKWLQLDLGGETKFDSVVLVPVDVAYGAYPGPGFGFPQRFRVEVSDDVAFSEPRLLAAFDDADFPNPGNAPVFLSTPGASGRFIRITATRLWPRGDTALFALGEVFVLREGMDVGAHVNVTVSDAYNNPPTWEPANATDGQSVLGPPVAIGRAPGNGWHAQIARSPDVEKWVQVDLGAEMPLEEVRLYPARPNNFPARRGFGFPPRFRVEAANDEAFSQPVMIFDQTGTDFVNPAENPVSVPIKDVRARYIRVTATKLWERSDDYIFALAELEAYSGGKNVALGAAVTFLDSIEAYTWSGRFLVDGFNSQGRILELESWLRGLSRRPGNRQRTASTRRRASTPGGELDDACDALGCGAGIARRSDDHLVGPASSAGAEKGSGPAPTAHRRRSAR</sequence>
<dbReference type="eggNOG" id="COG2010">
    <property type="taxonomic scope" value="Bacteria"/>
</dbReference>
<dbReference type="InterPro" id="IPR008979">
    <property type="entry name" value="Galactose-bd-like_sf"/>
</dbReference>
<keyword evidence="2" id="KW-0732">Signal</keyword>
<dbReference type="Proteomes" id="UP000005824">
    <property type="component" value="Unassembled WGS sequence"/>
</dbReference>
<evidence type="ECO:0000259" key="3">
    <source>
        <dbReference type="PROSITE" id="PS50022"/>
    </source>
</evidence>
<dbReference type="SUPFAM" id="SSF49785">
    <property type="entry name" value="Galactose-binding domain-like"/>
    <property type="match status" value="2"/>
</dbReference>
<keyword evidence="5" id="KW-1185">Reference proteome</keyword>
<feature type="domain" description="F5/8 type C" evidence="3">
    <location>
        <begin position="29"/>
        <end position="187"/>
    </location>
</feature>
<comment type="caution">
    <text evidence="4">The sequence shown here is derived from an EMBL/GenBank/DDBJ whole genome shotgun (WGS) entry which is preliminary data.</text>
</comment>
<evidence type="ECO:0000313" key="4">
    <source>
        <dbReference type="EMBL" id="EDY18860.1"/>
    </source>
</evidence>
<feature type="chain" id="PRO_5002803126" evidence="2">
    <location>
        <begin position="25"/>
        <end position="476"/>
    </location>
</feature>
<feature type="region of interest" description="Disordered" evidence="1">
    <location>
        <begin position="407"/>
        <end position="428"/>
    </location>
</feature>
<proteinExistence type="predicted"/>
<protein>
    <submittedName>
        <fullName evidence="4">Coagulation factor 5/8 type domain protein</fullName>
    </submittedName>
</protein>
<reference evidence="4 5" key="1">
    <citation type="journal article" date="2011" name="J. Bacteriol.">
        <title>Genome sequence of Chthoniobacter flavus Ellin428, an aerobic heterotrophic soil bacterium.</title>
        <authorList>
            <person name="Kant R."/>
            <person name="van Passel M.W."/>
            <person name="Palva A."/>
            <person name="Lucas S."/>
            <person name="Lapidus A."/>
            <person name="Glavina Del Rio T."/>
            <person name="Dalin E."/>
            <person name="Tice H."/>
            <person name="Bruce D."/>
            <person name="Goodwin L."/>
            <person name="Pitluck S."/>
            <person name="Larimer F.W."/>
            <person name="Land M.L."/>
            <person name="Hauser L."/>
            <person name="Sangwan P."/>
            <person name="de Vos W.M."/>
            <person name="Janssen P.H."/>
            <person name="Smidt H."/>
        </authorList>
    </citation>
    <scope>NUCLEOTIDE SEQUENCE [LARGE SCALE GENOMIC DNA]</scope>
    <source>
        <strain evidence="4 5">Ellin428</strain>
    </source>
</reference>
<dbReference type="Gene3D" id="2.60.120.260">
    <property type="entry name" value="Galactose-binding domain-like"/>
    <property type="match status" value="2"/>
</dbReference>
<gene>
    <name evidence="4" type="ORF">CfE428DRAFT_3518</name>
</gene>
<dbReference type="EMBL" id="ABVL01000010">
    <property type="protein sequence ID" value="EDY18860.1"/>
    <property type="molecule type" value="Genomic_DNA"/>
</dbReference>
<dbReference type="AlphaFoldDB" id="B4D3N0"/>
<dbReference type="RefSeq" id="WP_006980843.1">
    <property type="nucleotide sequence ID" value="NZ_ABVL01000010.1"/>
</dbReference>